<organism evidence="2 3">
    <name type="scientific">Oceanobacillus luteolus</name>
    <dbReference type="NCBI Taxonomy" id="1274358"/>
    <lineage>
        <taxon>Bacteria</taxon>
        <taxon>Bacillati</taxon>
        <taxon>Bacillota</taxon>
        <taxon>Bacilli</taxon>
        <taxon>Bacillales</taxon>
        <taxon>Bacillaceae</taxon>
        <taxon>Oceanobacillus</taxon>
    </lineage>
</organism>
<sequence length="74" mass="8215">MPYQDLTQSTLQLVLLTGVDPESGDAVYKTKSFSNVKPSATAEQLYETAVAFEGLQQHLVTEINRRDKSEILLS</sequence>
<accession>A0ABW4HUV9</accession>
<protein>
    <submittedName>
        <fullName evidence="2">DUF1659 domain-containing protein</fullName>
    </submittedName>
</protein>
<gene>
    <name evidence="2" type="ORF">ACFSBH_17280</name>
</gene>
<dbReference type="Pfam" id="PF07872">
    <property type="entry name" value="DUF1659"/>
    <property type="match status" value="1"/>
</dbReference>
<reference evidence="3" key="1">
    <citation type="journal article" date="2019" name="Int. J. Syst. Evol. Microbiol.">
        <title>The Global Catalogue of Microorganisms (GCM) 10K type strain sequencing project: providing services to taxonomists for standard genome sequencing and annotation.</title>
        <authorList>
            <consortium name="The Broad Institute Genomics Platform"/>
            <consortium name="The Broad Institute Genome Sequencing Center for Infectious Disease"/>
            <person name="Wu L."/>
            <person name="Ma J."/>
        </authorList>
    </citation>
    <scope>NUCLEOTIDE SEQUENCE [LARGE SCALE GENOMIC DNA]</scope>
    <source>
        <strain evidence="3">CGMCC 1.12376</strain>
    </source>
</reference>
<evidence type="ECO:0000313" key="3">
    <source>
        <dbReference type="Proteomes" id="UP001597221"/>
    </source>
</evidence>
<proteinExistence type="predicted"/>
<comment type="caution">
    <text evidence="2">The sequence shown here is derived from an EMBL/GenBank/DDBJ whole genome shotgun (WGS) entry which is preliminary data.</text>
</comment>
<feature type="domain" description="DUF1659" evidence="1">
    <location>
        <begin position="5"/>
        <end position="71"/>
    </location>
</feature>
<dbReference type="Proteomes" id="UP001597221">
    <property type="component" value="Unassembled WGS sequence"/>
</dbReference>
<dbReference type="EMBL" id="JBHUDE010000155">
    <property type="protein sequence ID" value="MFD1609373.1"/>
    <property type="molecule type" value="Genomic_DNA"/>
</dbReference>
<name>A0ABW4HUV9_9BACI</name>
<evidence type="ECO:0000313" key="2">
    <source>
        <dbReference type="EMBL" id="MFD1609373.1"/>
    </source>
</evidence>
<keyword evidence="3" id="KW-1185">Reference proteome</keyword>
<dbReference type="InterPro" id="IPR012454">
    <property type="entry name" value="DUF1659"/>
</dbReference>
<dbReference type="RefSeq" id="WP_379598817.1">
    <property type="nucleotide sequence ID" value="NZ_JBHUDE010000155.1"/>
</dbReference>
<evidence type="ECO:0000259" key="1">
    <source>
        <dbReference type="Pfam" id="PF07872"/>
    </source>
</evidence>